<keyword evidence="7" id="KW-0325">Glycoprotein</keyword>
<feature type="chain" id="PRO_5043743063" evidence="12">
    <location>
        <begin position="18"/>
        <end position="393"/>
    </location>
</feature>
<dbReference type="Gene3D" id="3.20.20.80">
    <property type="entry name" value="Glycosidases"/>
    <property type="match status" value="2"/>
</dbReference>
<keyword evidence="8" id="KW-0326">Glycosidase</keyword>
<evidence type="ECO:0000256" key="9">
    <source>
        <dbReference type="ARBA" id="ARBA00023316"/>
    </source>
</evidence>
<dbReference type="SUPFAM" id="SSF51445">
    <property type="entry name" value="(Trans)glycosidases"/>
    <property type="match status" value="1"/>
</dbReference>
<dbReference type="InterPro" id="IPR017853">
    <property type="entry name" value="GH"/>
</dbReference>
<dbReference type="Proteomes" id="UP001324427">
    <property type="component" value="Unassembled WGS sequence"/>
</dbReference>
<dbReference type="PANTHER" id="PTHR16631:SF14">
    <property type="entry name" value="FAMILY 17 GLUCOSIDASE SCW10-RELATED"/>
    <property type="match status" value="1"/>
</dbReference>
<comment type="caution">
    <text evidence="13">The sequence shown here is derived from an EMBL/GenBank/DDBJ whole genome shotgun (WGS) entry which is preliminary data.</text>
</comment>
<keyword evidence="9" id="KW-0961">Cell wall biogenesis/degradation</keyword>
<dbReference type="GO" id="GO:0005576">
    <property type="term" value="C:extracellular region"/>
    <property type="evidence" value="ECO:0007669"/>
    <property type="project" value="UniProtKB-ARBA"/>
</dbReference>
<dbReference type="AlphaFoldDB" id="A0AAV9JUR3"/>
<keyword evidence="3" id="KW-0134">Cell wall</keyword>
<evidence type="ECO:0000256" key="3">
    <source>
        <dbReference type="ARBA" id="ARBA00022512"/>
    </source>
</evidence>
<evidence type="ECO:0000256" key="5">
    <source>
        <dbReference type="ARBA" id="ARBA00022729"/>
    </source>
</evidence>
<evidence type="ECO:0000256" key="6">
    <source>
        <dbReference type="ARBA" id="ARBA00022801"/>
    </source>
</evidence>
<sequence length="393" mass="40417">MKAGLLCLAALSAAATAQPHRRQHHHHAKRDVVVVTDVIMATATAPAAVVYVDANGNPISTSYVGQPQSSPTAAAIPASSIVAYTPPPAPTAASSSYIAPAPASTSETPAASDTSSVAPPVSSSVSSSSSGSSLANSGYTISYSPYNNDNTCKNQTQVDSDFEAISDFAMVRLYGTDCNQTATVLSAASAKGINVFAGVYDVTQVDSEVQDIIDAAKGNWNSIHTVAIGNEGVNNNVYTVAEVVSAIGAARSKLQSAGYTGNVVTVDTFVAVIANPELCQASDYAAANCHAFFDGSVTAQDAGKFVLGQAQRVSAACGGKDTIITESGWPSQGDTNGQAVPSEQNQIDAINSLKSAFSSNIVLFSAFNDYWKQNNAGTYAAEQYWGIMGNAPS</sequence>
<name>A0AAV9JUR3_9PEZI</name>
<evidence type="ECO:0000313" key="14">
    <source>
        <dbReference type="Proteomes" id="UP001324427"/>
    </source>
</evidence>
<keyword evidence="4" id="KW-0964">Secreted</keyword>
<feature type="signal peptide" evidence="12">
    <location>
        <begin position="1"/>
        <end position="17"/>
    </location>
</feature>
<reference evidence="13 14" key="1">
    <citation type="submission" date="2021-11" db="EMBL/GenBank/DDBJ databases">
        <title>Black yeast isolated from Biological Soil Crust.</title>
        <authorList>
            <person name="Kurbessoian T."/>
        </authorList>
    </citation>
    <scope>NUCLEOTIDE SEQUENCE [LARGE SCALE GENOMIC DNA]</scope>
    <source>
        <strain evidence="13 14">CCFEE 5522</strain>
    </source>
</reference>
<evidence type="ECO:0000256" key="8">
    <source>
        <dbReference type="ARBA" id="ARBA00023295"/>
    </source>
</evidence>
<evidence type="ECO:0000313" key="13">
    <source>
        <dbReference type="EMBL" id="KAK4549030.1"/>
    </source>
</evidence>
<dbReference type="InterPro" id="IPR050732">
    <property type="entry name" value="Beta-glucan_modifiers"/>
</dbReference>
<keyword evidence="6" id="KW-0378">Hydrolase</keyword>
<evidence type="ECO:0000256" key="1">
    <source>
        <dbReference type="ARBA" id="ARBA00004191"/>
    </source>
</evidence>
<protein>
    <submittedName>
        <fullName evidence="13">Uncharacterized protein</fullName>
    </submittedName>
</protein>
<dbReference type="FunFam" id="3.20.20.80:FF:000111">
    <property type="entry name" value="Soluble cell wall protein"/>
    <property type="match status" value="1"/>
</dbReference>
<feature type="region of interest" description="Disordered" evidence="11">
    <location>
        <begin position="99"/>
        <end position="134"/>
    </location>
</feature>
<comment type="similarity">
    <text evidence="2 10">Belongs to the glycosyl hydrolase 17 family.</text>
</comment>
<dbReference type="GO" id="GO:0071555">
    <property type="term" value="P:cell wall organization"/>
    <property type="evidence" value="ECO:0007669"/>
    <property type="project" value="UniProtKB-KW"/>
</dbReference>
<dbReference type="GO" id="GO:0009986">
    <property type="term" value="C:cell surface"/>
    <property type="evidence" value="ECO:0007669"/>
    <property type="project" value="TreeGrafter"/>
</dbReference>
<evidence type="ECO:0000256" key="11">
    <source>
        <dbReference type="SAM" id="MobiDB-lite"/>
    </source>
</evidence>
<evidence type="ECO:0000256" key="10">
    <source>
        <dbReference type="RuleBase" id="RU004335"/>
    </source>
</evidence>
<evidence type="ECO:0000256" key="7">
    <source>
        <dbReference type="ARBA" id="ARBA00023180"/>
    </source>
</evidence>
<dbReference type="InterPro" id="IPR000490">
    <property type="entry name" value="Glyco_hydro_17"/>
</dbReference>
<evidence type="ECO:0000256" key="4">
    <source>
        <dbReference type="ARBA" id="ARBA00022525"/>
    </source>
</evidence>
<organism evidence="13 14">
    <name type="scientific">Oleoguttula mirabilis</name>
    <dbReference type="NCBI Taxonomy" id="1507867"/>
    <lineage>
        <taxon>Eukaryota</taxon>
        <taxon>Fungi</taxon>
        <taxon>Dikarya</taxon>
        <taxon>Ascomycota</taxon>
        <taxon>Pezizomycotina</taxon>
        <taxon>Dothideomycetes</taxon>
        <taxon>Dothideomycetidae</taxon>
        <taxon>Mycosphaerellales</taxon>
        <taxon>Teratosphaeriaceae</taxon>
        <taxon>Oleoguttula</taxon>
    </lineage>
</organism>
<dbReference type="GO" id="GO:0042973">
    <property type="term" value="F:glucan endo-1,3-beta-D-glucosidase activity"/>
    <property type="evidence" value="ECO:0007669"/>
    <property type="project" value="TreeGrafter"/>
</dbReference>
<dbReference type="Pfam" id="PF00332">
    <property type="entry name" value="Glyco_hydro_17"/>
    <property type="match status" value="1"/>
</dbReference>
<proteinExistence type="inferred from homology"/>
<keyword evidence="5 12" id="KW-0732">Signal</keyword>
<evidence type="ECO:0000256" key="12">
    <source>
        <dbReference type="SAM" id="SignalP"/>
    </source>
</evidence>
<dbReference type="PANTHER" id="PTHR16631">
    <property type="entry name" value="GLUCAN 1,3-BETA-GLUCOSIDASE"/>
    <property type="match status" value="1"/>
</dbReference>
<dbReference type="GO" id="GO:0005975">
    <property type="term" value="P:carbohydrate metabolic process"/>
    <property type="evidence" value="ECO:0007669"/>
    <property type="project" value="InterPro"/>
</dbReference>
<dbReference type="GO" id="GO:0009277">
    <property type="term" value="C:fungal-type cell wall"/>
    <property type="evidence" value="ECO:0007669"/>
    <property type="project" value="UniProtKB-ARBA"/>
</dbReference>
<keyword evidence="14" id="KW-1185">Reference proteome</keyword>
<accession>A0AAV9JUR3</accession>
<gene>
    <name evidence="13" type="ORF">LTR36_007486</name>
</gene>
<dbReference type="EMBL" id="JAVFHQ010000005">
    <property type="protein sequence ID" value="KAK4549030.1"/>
    <property type="molecule type" value="Genomic_DNA"/>
</dbReference>
<feature type="compositionally biased region" description="Low complexity" evidence="11">
    <location>
        <begin position="99"/>
        <end position="133"/>
    </location>
</feature>
<evidence type="ECO:0000256" key="2">
    <source>
        <dbReference type="ARBA" id="ARBA00008773"/>
    </source>
</evidence>
<comment type="subcellular location">
    <subcellularLocation>
        <location evidence="1">Secreted</location>
        <location evidence="1">Cell wall</location>
    </subcellularLocation>
</comment>